<dbReference type="GO" id="GO:0006355">
    <property type="term" value="P:regulation of DNA-templated transcription"/>
    <property type="evidence" value="ECO:0007669"/>
    <property type="project" value="InterPro"/>
</dbReference>
<dbReference type="PROSITE" id="PS50110">
    <property type="entry name" value="RESPONSE_REGULATORY"/>
    <property type="match status" value="1"/>
</dbReference>
<evidence type="ECO:0000256" key="5">
    <source>
        <dbReference type="ARBA" id="ARBA00023125"/>
    </source>
</evidence>
<dbReference type="AlphaFoldDB" id="A0A1M4ZZT8"/>
<evidence type="ECO:0000256" key="2">
    <source>
        <dbReference type="ARBA" id="ARBA00022553"/>
    </source>
</evidence>
<dbReference type="PANTHER" id="PTHR48111:SF26">
    <property type="entry name" value="STAGE 0 SPORULATION PROTEIN A HOMOLOG"/>
    <property type="match status" value="1"/>
</dbReference>
<feature type="domain" description="Response regulatory" evidence="10">
    <location>
        <begin position="5"/>
        <end position="118"/>
    </location>
</feature>
<dbReference type="PROSITE" id="PS51755">
    <property type="entry name" value="OMPR_PHOB"/>
    <property type="match status" value="1"/>
</dbReference>
<dbReference type="GO" id="GO:0000156">
    <property type="term" value="F:phosphorelay response regulator activity"/>
    <property type="evidence" value="ECO:0007669"/>
    <property type="project" value="TreeGrafter"/>
</dbReference>
<sequence length="232" mass="27218">MKQSKVLLIDDDKDLCMLIERELLQENYEVTVRHDGKTGFEAFKNDKYQLVVLDIMLPFLNGLELLEKIRIKDPVPVLMLTAKDSEADKVTGLRLGADDYLTKPFLMSEFAARVHSLIRRYTVFNGQAADNSTLHFTGLEINYSLRSVYVNTAEVRLTAKEFDLLYFLASNQGRVFTKEQIYNHVWKDEYAYDDRNIMSFISKLRKKIRNEQMHIDYIQTIHSIGYRFRKEV</sequence>
<evidence type="ECO:0000259" key="11">
    <source>
        <dbReference type="PROSITE" id="PS51755"/>
    </source>
</evidence>
<evidence type="ECO:0000313" key="13">
    <source>
        <dbReference type="Proteomes" id="UP000184245"/>
    </source>
</evidence>
<keyword evidence="5 9" id="KW-0238">DNA-binding</keyword>
<keyword evidence="3" id="KW-0902">Two-component regulatory system</keyword>
<evidence type="ECO:0000259" key="10">
    <source>
        <dbReference type="PROSITE" id="PS50110"/>
    </source>
</evidence>
<dbReference type="STRING" id="1122155.SAMN02745158_02979"/>
<dbReference type="CDD" id="cd17574">
    <property type="entry name" value="REC_OmpR"/>
    <property type="match status" value="1"/>
</dbReference>
<dbReference type="OrthoDB" id="9790442at2"/>
<evidence type="ECO:0000256" key="9">
    <source>
        <dbReference type="PROSITE-ProRule" id="PRU01091"/>
    </source>
</evidence>
<gene>
    <name evidence="12" type="ORF">SAMN02745158_02979</name>
</gene>
<dbReference type="FunFam" id="1.10.10.10:FF:000018">
    <property type="entry name" value="DNA-binding response regulator ResD"/>
    <property type="match status" value="1"/>
</dbReference>
<dbReference type="GO" id="GO:0005829">
    <property type="term" value="C:cytosol"/>
    <property type="evidence" value="ECO:0007669"/>
    <property type="project" value="TreeGrafter"/>
</dbReference>
<dbReference type="SUPFAM" id="SSF52172">
    <property type="entry name" value="CheY-like"/>
    <property type="match status" value="1"/>
</dbReference>
<dbReference type="Gene3D" id="6.10.250.690">
    <property type="match status" value="1"/>
</dbReference>
<evidence type="ECO:0000313" key="12">
    <source>
        <dbReference type="EMBL" id="SHF23377.1"/>
    </source>
</evidence>
<proteinExistence type="predicted"/>
<comment type="function">
    <text evidence="7">May play the central regulatory role in sporulation. It may be an element of the effector pathway responsible for the activation of sporulation genes in response to nutritional stress. Spo0A may act in concert with spo0H (a sigma factor) to control the expression of some genes that are critical to the sporulation process.</text>
</comment>
<dbReference type="Proteomes" id="UP000184245">
    <property type="component" value="Unassembled WGS sequence"/>
</dbReference>
<evidence type="ECO:0000256" key="4">
    <source>
        <dbReference type="ARBA" id="ARBA00023015"/>
    </source>
</evidence>
<name>A0A1M4ZZT8_9CLOT</name>
<dbReference type="SMART" id="SM00448">
    <property type="entry name" value="REC"/>
    <property type="match status" value="1"/>
</dbReference>
<dbReference type="Pfam" id="PF00072">
    <property type="entry name" value="Response_reg"/>
    <property type="match status" value="1"/>
</dbReference>
<keyword evidence="4" id="KW-0805">Transcription regulation</keyword>
<dbReference type="InterPro" id="IPR001789">
    <property type="entry name" value="Sig_transdc_resp-reg_receiver"/>
</dbReference>
<dbReference type="CDD" id="cd00383">
    <property type="entry name" value="trans_reg_C"/>
    <property type="match status" value="1"/>
</dbReference>
<dbReference type="InterPro" id="IPR001867">
    <property type="entry name" value="OmpR/PhoB-type_DNA-bd"/>
</dbReference>
<organism evidence="12 13">
    <name type="scientific">Lactonifactor longoviformis DSM 17459</name>
    <dbReference type="NCBI Taxonomy" id="1122155"/>
    <lineage>
        <taxon>Bacteria</taxon>
        <taxon>Bacillati</taxon>
        <taxon>Bacillota</taxon>
        <taxon>Clostridia</taxon>
        <taxon>Eubacteriales</taxon>
        <taxon>Clostridiaceae</taxon>
        <taxon>Lactonifactor</taxon>
    </lineage>
</organism>
<feature type="modified residue" description="4-aspartylphosphate" evidence="8">
    <location>
        <position position="54"/>
    </location>
</feature>
<dbReference type="Pfam" id="PF00486">
    <property type="entry name" value="Trans_reg_C"/>
    <property type="match status" value="1"/>
</dbReference>
<reference evidence="12 13" key="1">
    <citation type="submission" date="2016-11" db="EMBL/GenBank/DDBJ databases">
        <authorList>
            <person name="Jaros S."/>
            <person name="Januszkiewicz K."/>
            <person name="Wedrychowicz H."/>
        </authorList>
    </citation>
    <scope>NUCLEOTIDE SEQUENCE [LARGE SCALE GENOMIC DNA]</scope>
    <source>
        <strain evidence="12 13">DSM 17459</strain>
    </source>
</reference>
<dbReference type="FunFam" id="3.40.50.2300:FF:000001">
    <property type="entry name" value="DNA-binding response regulator PhoB"/>
    <property type="match status" value="1"/>
</dbReference>
<keyword evidence="2 8" id="KW-0597">Phosphoprotein</keyword>
<dbReference type="Gene3D" id="1.10.10.10">
    <property type="entry name" value="Winged helix-like DNA-binding domain superfamily/Winged helix DNA-binding domain"/>
    <property type="match status" value="1"/>
</dbReference>
<dbReference type="EMBL" id="FQVI01000017">
    <property type="protein sequence ID" value="SHF23377.1"/>
    <property type="molecule type" value="Genomic_DNA"/>
</dbReference>
<evidence type="ECO:0000256" key="1">
    <source>
        <dbReference type="ARBA" id="ARBA00018672"/>
    </source>
</evidence>
<dbReference type="RefSeq" id="WP_072853141.1">
    <property type="nucleotide sequence ID" value="NZ_FQVI01000017.1"/>
</dbReference>
<feature type="DNA-binding region" description="OmpR/PhoB-type" evidence="9">
    <location>
        <begin position="131"/>
        <end position="230"/>
    </location>
</feature>
<dbReference type="InterPro" id="IPR039420">
    <property type="entry name" value="WalR-like"/>
</dbReference>
<dbReference type="PANTHER" id="PTHR48111">
    <property type="entry name" value="REGULATOR OF RPOS"/>
    <property type="match status" value="1"/>
</dbReference>
<keyword evidence="13" id="KW-1185">Reference proteome</keyword>
<dbReference type="InterPro" id="IPR011006">
    <property type="entry name" value="CheY-like_superfamily"/>
</dbReference>
<dbReference type="Gene3D" id="3.40.50.2300">
    <property type="match status" value="1"/>
</dbReference>
<dbReference type="GO" id="GO:0000976">
    <property type="term" value="F:transcription cis-regulatory region binding"/>
    <property type="evidence" value="ECO:0007669"/>
    <property type="project" value="TreeGrafter"/>
</dbReference>
<evidence type="ECO:0000256" key="8">
    <source>
        <dbReference type="PROSITE-ProRule" id="PRU00169"/>
    </source>
</evidence>
<accession>A0A1M4ZZT8</accession>
<protein>
    <recommendedName>
        <fullName evidence="1">Stage 0 sporulation protein A homolog</fullName>
    </recommendedName>
</protein>
<evidence type="ECO:0000256" key="3">
    <source>
        <dbReference type="ARBA" id="ARBA00023012"/>
    </source>
</evidence>
<dbReference type="GO" id="GO:0032993">
    <property type="term" value="C:protein-DNA complex"/>
    <property type="evidence" value="ECO:0007669"/>
    <property type="project" value="TreeGrafter"/>
</dbReference>
<feature type="domain" description="OmpR/PhoB-type" evidence="11">
    <location>
        <begin position="131"/>
        <end position="230"/>
    </location>
</feature>
<keyword evidence="6" id="KW-0804">Transcription</keyword>
<dbReference type="InterPro" id="IPR036388">
    <property type="entry name" value="WH-like_DNA-bd_sf"/>
</dbReference>
<dbReference type="SMART" id="SM00862">
    <property type="entry name" value="Trans_reg_C"/>
    <property type="match status" value="1"/>
</dbReference>
<evidence type="ECO:0000256" key="7">
    <source>
        <dbReference type="ARBA" id="ARBA00024867"/>
    </source>
</evidence>
<evidence type="ECO:0000256" key="6">
    <source>
        <dbReference type="ARBA" id="ARBA00023163"/>
    </source>
</evidence>